<accession>A0A1S3GTJ3</accession>
<evidence type="ECO:0000313" key="14">
    <source>
        <dbReference type="RefSeq" id="XP_012891589.1"/>
    </source>
</evidence>
<feature type="transmembrane region" description="Helical" evidence="11">
    <location>
        <begin position="219"/>
        <end position="237"/>
    </location>
</feature>
<evidence type="ECO:0000256" key="2">
    <source>
        <dbReference type="ARBA" id="ARBA00010663"/>
    </source>
</evidence>
<dbReference type="GO" id="GO:0019236">
    <property type="term" value="P:response to pheromone"/>
    <property type="evidence" value="ECO:0007669"/>
    <property type="project" value="UniProtKB-KW"/>
</dbReference>
<gene>
    <name evidence="14" type="primary">LOC106000914</name>
</gene>
<dbReference type="KEGG" id="dord:106000914"/>
<keyword evidence="5 11" id="KW-0812">Transmembrane</keyword>
<keyword evidence="7 11" id="KW-0297">G-protein coupled receptor</keyword>
<evidence type="ECO:0000256" key="3">
    <source>
        <dbReference type="ARBA" id="ARBA00022475"/>
    </source>
</evidence>
<dbReference type="AlphaFoldDB" id="A0A1S3GTJ3"/>
<dbReference type="InterPro" id="IPR004072">
    <property type="entry name" value="Vmron_rcpt_1"/>
</dbReference>
<comment type="caution">
    <text evidence="11">Lacks conserved residue(s) required for the propagation of feature annotation.</text>
</comment>
<feature type="compositionally biased region" description="Basic and acidic residues" evidence="12">
    <location>
        <begin position="73"/>
        <end position="84"/>
    </location>
</feature>
<evidence type="ECO:0000256" key="11">
    <source>
        <dbReference type="RuleBase" id="RU364061"/>
    </source>
</evidence>
<proteinExistence type="inferred from homology"/>
<reference evidence="14" key="1">
    <citation type="submission" date="2025-08" db="UniProtKB">
        <authorList>
            <consortium name="RefSeq"/>
        </authorList>
    </citation>
    <scope>IDENTIFICATION</scope>
    <source>
        <tissue evidence="14">Kidney</tissue>
    </source>
</reference>
<dbReference type="Pfam" id="PF03402">
    <property type="entry name" value="V1R"/>
    <property type="match status" value="2"/>
</dbReference>
<evidence type="ECO:0000256" key="9">
    <source>
        <dbReference type="ARBA" id="ARBA00023170"/>
    </source>
</evidence>
<dbReference type="GO" id="GO:0016503">
    <property type="term" value="F:pheromone receptor activity"/>
    <property type="evidence" value="ECO:0007669"/>
    <property type="project" value="InterPro"/>
</dbReference>
<feature type="transmembrane region" description="Helical" evidence="11">
    <location>
        <begin position="173"/>
        <end position="199"/>
    </location>
</feature>
<sequence>MKIPPPPITLHPNREAPFRQRCPALAVHLAADSWPGRGCQSPRDTGSCLQIAKKPVSQIAQRYLCKTHRLQYRETTEPRTRPHDGSPQSYTGCSQNSKAKDLQGTGDDPESENPSTQNLYGGPAPPLACGVDTMDPTASTKVCQGALGNCVFFLLYAYSFLCKPRLRKPIAMVFMHLNLVKALTIIFESIPFIVSSYGVLCFLDDATCKAMLFLFRVRWGLSACTTTFLSTLQVLTISRTPAQHTPSPIISSIVLRDALSMVLMVAPSLYMVRLLYRHRCRAWHLHSPSLASQPAPKNTATHTNLLLVSCFVFFYCSNSIVTGVPLMLSFSYPTLCPFLLMKNNRMVSRWITHSCYTKNDPL</sequence>
<evidence type="ECO:0000256" key="10">
    <source>
        <dbReference type="ARBA" id="ARBA00023224"/>
    </source>
</evidence>
<keyword evidence="8 11" id="KW-0472">Membrane</keyword>
<feature type="compositionally biased region" description="Polar residues" evidence="12">
    <location>
        <begin position="86"/>
        <end position="97"/>
    </location>
</feature>
<dbReference type="RefSeq" id="XP_012891589.1">
    <property type="nucleotide sequence ID" value="XM_013036135.1"/>
</dbReference>
<evidence type="ECO:0000256" key="8">
    <source>
        <dbReference type="ARBA" id="ARBA00023136"/>
    </source>
</evidence>
<dbReference type="PANTHER" id="PTHR24062">
    <property type="entry name" value="VOMERONASAL TYPE-1 RECEPTOR"/>
    <property type="match status" value="1"/>
</dbReference>
<keyword evidence="6 11" id="KW-1133">Transmembrane helix</keyword>
<comment type="subcellular location">
    <subcellularLocation>
        <location evidence="1 11">Cell membrane</location>
        <topology evidence="1 11">Multi-pass membrane protein</topology>
    </subcellularLocation>
</comment>
<comment type="similarity">
    <text evidence="2 11">Belongs to the G-protein coupled receptor 1 family.</text>
</comment>
<name>A0A1S3GTJ3_DIPOR</name>
<feature type="transmembrane region" description="Helical" evidence="11">
    <location>
        <begin position="258"/>
        <end position="276"/>
    </location>
</feature>
<keyword evidence="3 11" id="KW-1003">Cell membrane</keyword>
<evidence type="ECO:0000256" key="4">
    <source>
        <dbReference type="ARBA" id="ARBA00022507"/>
    </source>
</evidence>
<keyword evidence="4 11" id="KW-0589">Pheromone response</keyword>
<dbReference type="GeneID" id="106000914"/>
<feature type="region of interest" description="Disordered" evidence="12">
    <location>
        <begin position="73"/>
        <end position="121"/>
    </location>
</feature>
<evidence type="ECO:0000256" key="7">
    <source>
        <dbReference type="ARBA" id="ARBA00023040"/>
    </source>
</evidence>
<evidence type="ECO:0000256" key="1">
    <source>
        <dbReference type="ARBA" id="ARBA00004651"/>
    </source>
</evidence>
<evidence type="ECO:0000313" key="13">
    <source>
        <dbReference type="Proteomes" id="UP000081671"/>
    </source>
</evidence>
<evidence type="ECO:0000256" key="6">
    <source>
        <dbReference type="ARBA" id="ARBA00022989"/>
    </source>
</evidence>
<keyword evidence="13" id="KW-1185">Reference proteome</keyword>
<keyword evidence="10 11" id="KW-0807">Transducer</keyword>
<protein>
    <recommendedName>
        <fullName evidence="11">Vomeronasal type-1 receptor</fullName>
    </recommendedName>
</protein>
<organism evidence="13 14">
    <name type="scientific">Dipodomys ordii</name>
    <name type="common">Ord's kangaroo rat</name>
    <dbReference type="NCBI Taxonomy" id="10020"/>
    <lineage>
        <taxon>Eukaryota</taxon>
        <taxon>Metazoa</taxon>
        <taxon>Chordata</taxon>
        <taxon>Craniata</taxon>
        <taxon>Vertebrata</taxon>
        <taxon>Euteleostomi</taxon>
        <taxon>Mammalia</taxon>
        <taxon>Eutheria</taxon>
        <taxon>Euarchontoglires</taxon>
        <taxon>Glires</taxon>
        <taxon>Rodentia</taxon>
        <taxon>Castorimorpha</taxon>
        <taxon>Heteromyidae</taxon>
        <taxon>Dipodomyinae</taxon>
        <taxon>Dipodomys</taxon>
    </lineage>
</organism>
<feature type="transmembrane region" description="Helical" evidence="11">
    <location>
        <begin position="312"/>
        <end position="340"/>
    </location>
</feature>
<keyword evidence="9 11" id="KW-0675">Receptor</keyword>
<dbReference type="InParanoid" id="A0A1S3GTJ3"/>
<evidence type="ECO:0000256" key="12">
    <source>
        <dbReference type="SAM" id="MobiDB-lite"/>
    </source>
</evidence>
<dbReference type="Proteomes" id="UP000081671">
    <property type="component" value="Unplaced"/>
</dbReference>
<dbReference type="SUPFAM" id="SSF81321">
    <property type="entry name" value="Family A G protein-coupled receptor-like"/>
    <property type="match status" value="1"/>
</dbReference>
<dbReference type="GO" id="GO:0005886">
    <property type="term" value="C:plasma membrane"/>
    <property type="evidence" value="ECO:0007669"/>
    <property type="project" value="UniProtKB-SubCell"/>
</dbReference>
<evidence type="ECO:0000256" key="5">
    <source>
        <dbReference type="ARBA" id="ARBA00022692"/>
    </source>
</evidence>